<dbReference type="EMBL" id="SRLO01001505">
    <property type="protein sequence ID" value="TNN37295.1"/>
    <property type="molecule type" value="Genomic_DNA"/>
</dbReference>
<dbReference type="Proteomes" id="UP000314294">
    <property type="component" value="Unassembled WGS sequence"/>
</dbReference>
<keyword evidence="2" id="KW-1185">Reference proteome</keyword>
<comment type="caution">
    <text evidence="1">The sequence shown here is derived from an EMBL/GenBank/DDBJ whole genome shotgun (WGS) entry which is preliminary data.</text>
</comment>
<sequence>MLYLIEMSLSWSERICITTKQRGNSQSINPTVDRSCVSYRVFAKLKRPAAELLWIYEDEFVNPVTDDMSLEYSNFYRSVPEDIAIALVCLSAHANSSHPGQLRGEGALYV</sequence>
<evidence type="ECO:0000313" key="2">
    <source>
        <dbReference type="Proteomes" id="UP000314294"/>
    </source>
</evidence>
<accession>A0A4Z2F8G5</accession>
<gene>
    <name evidence="1" type="ORF">EYF80_052535</name>
</gene>
<proteinExistence type="predicted"/>
<name>A0A4Z2F8G5_9TELE</name>
<reference evidence="1 2" key="1">
    <citation type="submission" date="2019-03" db="EMBL/GenBank/DDBJ databases">
        <title>First draft genome of Liparis tanakae, snailfish: a comprehensive survey of snailfish specific genes.</title>
        <authorList>
            <person name="Kim W."/>
            <person name="Song I."/>
            <person name="Jeong J.-H."/>
            <person name="Kim D."/>
            <person name="Kim S."/>
            <person name="Ryu S."/>
            <person name="Song J.Y."/>
            <person name="Lee S.K."/>
        </authorList>
    </citation>
    <scope>NUCLEOTIDE SEQUENCE [LARGE SCALE GENOMIC DNA]</scope>
    <source>
        <tissue evidence="1">Muscle</tissue>
    </source>
</reference>
<organism evidence="1 2">
    <name type="scientific">Liparis tanakae</name>
    <name type="common">Tanaka's snailfish</name>
    <dbReference type="NCBI Taxonomy" id="230148"/>
    <lineage>
        <taxon>Eukaryota</taxon>
        <taxon>Metazoa</taxon>
        <taxon>Chordata</taxon>
        <taxon>Craniata</taxon>
        <taxon>Vertebrata</taxon>
        <taxon>Euteleostomi</taxon>
        <taxon>Actinopterygii</taxon>
        <taxon>Neopterygii</taxon>
        <taxon>Teleostei</taxon>
        <taxon>Neoteleostei</taxon>
        <taxon>Acanthomorphata</taxon>
        <taxon>Eupercaria</taxon>
        <taxon>Perciformes</taxon>
        <taxon>Cottioidei</taxon>
        <taxon>Cottales</taxon>
        <taxon>Liparidae</taxon>
        <taxon>Liparis</taxon>
    </lineage>
</organism>
<evidence type="ECO:0000313" key="1">
    <source>
        <dbReference type="EMBL" id="TNN37295.1"/>
    </source>
</evidence>
<protein>
    <submittedName>
        <fullName evidence="1">Uncharacterized protein</fullName>
    </submittedName>
</protein>
<dbReference type="AlphaFoldDB" id="A0A4Z2F8G5"/>